<evidence type="ECO:0000313" key="1">
    <source>
        <dbReference type="EMBL" id="SVB53191.1"/>
    </source>
</evidence>
<organism evidence="1">
    <name type="scientific">marine metagenome</name>
    <dbReference type="NCBI Taxonomy" id="408172"/>
    <lineage>
        <taxon>unclassified sequences</taxon>
        <taxon>metagenomes</taxon>
        <taxon>ecological metagenomes</taxon>
    </lineage>
</organism>
<dbReference type="AlphaFoldDB" id="A0A382ETB7"/>
<protein>
    <submittedName>
        <fullName evidence="1">Uncharacterized protein</fullName>
    </submittedName>
</protein>
<sequence>MQPSLREDEKLTSQQPQNPFELGAQLADYLLTLTEINPCFASIKLQLRATDSKSFFVEKTPNLSNN</sequence>
<proteinExistence type="predicted"/>
<dbReference type="EMBL" id="UINC01045890">
    <property type="protein sequence ID" value="SVB53191.1"/>
    <property type="molecule type" value="Genomic_DNA"/>
</dbReference>
<gene>
    <name evidence="1" type="ORF">METZ01_LOCUS206045</name>
</gene>
<accession>A0A382ETB7</accession>
<name>A0A382ETB7_9ZZZZ</name>
<reference evidence="1" key="1">
    <citation type="submission" date="2018-05" db="EMBL/GenBank/DDBJ databases">
        <authorList>
            <person name="Lanie J.A."/>
            <person name="Ng W.-L."/>
            <person name="Kazmierczak K.M."/>
            <person name="Andrzejewski T.M."/>
            <person name="Davidsen T.M."/>
            <person name="Wayne K.J."/>
            <person name="Tettelin H."/>
            <person name="Glass J.I."/>
            <person name="Rusch D."/>
            <person name="Podicherti R."/>
            <person name="Tsui H.-C.T."/>
            <person name="Winkler M.E."/>
        </authorList>
    </citation>
    <scope>NUCLEOTIDE SEQUENCE</scope>
</reference>